<dbReference type="EMBL" id="JBBJCI010000012">
    <property type="protein sequence ID" value="KAK7254925.1"/>
    <property type="molecule type" value="Genomic_DNA"/>
</dbReference>
<dbReference type="InterPro" id="IPR006597">
    <property type="entry name" value="Sel1-like"/>
</dbReference>
<dbReference type="SMART" id="SM00671">
    <property type="entry name" value="SEL1"/>
    <property type="match status" value="2"/>
</dbReference>
<dbReference type="SUPFAM" id="SSF81901">
    <property type="entry name" value="HCP-like"/>
    <property type="match status" value="1"/>
</dbReference>
<evidence type="ECO:0000313" key="2">
    <source>
        <dbReference type="EMBL" id="KAK7254925.1"/>
    </source>
</evidence>
<dbReference type="Pfam" id="PF08238">
    <property type="entry name" value="Sel1"/>
    <property type="match status" value="2"/>
</dbReference>
<dbReference type="PANTHER" id="PTHR11102">
    <property type="entry name" value="SEL-1-LIKE PROTEIN"/>
    <property type="match status" value="1"/>
</dbReference>
<dbReference type="Proteomes" id="UP001363151">
    <property type="component" value="Unassembled WGS sequence"/>
</dbReference>
<comment type="caution">
    <text evidence="2">The sequence shown here is derived from an EMBL/GenBank/DDBJ whole genome shotgun (WGS) entry which is preliminary data.</text>
</comment>
<dbReference type="InterPro" id="IPR050767">
    <property type="entry name" value="Sel1_AlgK"/>
</dbReference>
<dbReference type="PANTHER" id="PTHR11102:SF160">
    <property type="entry name" value="ERAD-ASSOCIATED E3 UBIQUITIN-PROTEIN LIGASE COMPONENT HRD3"/>
    <property type="match status" value="1"/>
</dbReference>
<dbReference type="InterPro" id="IPR011990">
    <property type="entry name" value="TPR-like_helical_dom_sf"/>
</dbReference>
<evidence type="ECO:0000313" key="3">
    <source>
        <dbReference type="Proteomes" id="UP001363151"/>
    </source>
</evidence>
<evidence type="ECO:0008006" key="4">
    <source>
        <dbReference type="Google" id="ProtNLM"/>
    </source>
</evidence>
<accession>A0ABR1GFZ2</accession>
<sequence length="80" mass="8913">MNSLGLMYMTGEFKLDKKKAVQLFRMAADRGQAVAQKNLGLAYWTGEGCSQDLDEARRWLTLAAAQGLNETKTMLADLEK</sequence>
<name>A0ABR1GFZ2_AURAN</name>
<comment type="similarity">
    <text evidence="1">Belongs to the sel-1 family.</text>
</comment>
<keyword evidence="3" id="KW-1185">Reference proteome</keyword>
<protein>
    <recommendedName>
        <fullName evidence="4">Sel1 repeat family protein</fullName>
    </recommendedName>
</protein>
<organism evidence="2 3">
    <name type="scientific">Aureococcus anophagefferens</name>
    <name type="common">Harmful bloom alga</name>
    <dbReference type="NCBI Taxonomy" id="44056"/>
    <lineage>
        <taxon>Eukaryota</taxon>
        <taxon>Sar</taxon>
        <taxon>Stramenopiles</taxon>
        <taxon>Ochrophyta</taxon>
        <taxon>Pelagophyceae</taxon>
        <taxon>Pelagomonadales</taxon>
        <taxon>Pelagomonadaceae</taxon>
        <taxon>Aureococcus</taxon>
    </lineage>
</organism>
<dbReference type="Gene3D" id="1.25.40.10">
    <property type="entry name" value="Tetratricopeptide repeat domain"/>
    <property type="match status" value="1"/>
</dbReference>
<reference evidence="2 3" key="1">
    <citation type="submission" date="2024-03" db="EMBL/GenBank/DDBJ databases">
        <title>Aureococcus anophagefferens CCMP1851 and Kratosvirus quantuckense: Draft genome of a second virus-susceptible host strain in the model system.</title>
        <authorList>
            <person name="Chase E."/>
            <person name="Truchon A.R."/>
            <person name="Schepens W."/>
            <person name="Wilhelm S.W."/>
        </authorList>
    </citation>
    <scope>NUCLEOTIDE SEQUENCE [LARGE SCALE GENOMIC DNA]</scope>
    <source>
        <strain evidence="2 3">CCMP1851</strain>
    </source>
</reference>
<gene>
    <name evidence="2" type="ORF">SO694_00137057</name>
</gene>
<evidence type="ECO:0000256" key="1">
    <source>
        <dbReference type="ARBA" id="ARBA00038101"/>
    </source>
</evidence>
<proteinExistence type="inferred from homology"/>